<dbReference type="EMBL" id="BAABHQ010000005">
    <property type="protein sequence ID" value="GAA4873696.1"/>
    <property type="molecule type" value="Genomic_DNA"/>
</dbReference>
<comment type="caution">
    <text evidence="1">The sequence shown here is derived from an EMBL/GenBank/DDBJ whole genome shotgun (WGS) entry which is preliminary data.</text>
</comment>
<protein>
    <submittedName>
        <fullName evidence="1">Uncharacterized protein</fullName>
    </submittedName>
</protein>
<dbReference type="Proteomes" id="UP001500457">
    <property type="component" value="Unassembled WGS sequence"/>
</dbReference>
<accession>A0ABP9EBN5</accession>
<keyword evidence="2" id="KW-1185">Reference proteome</keyword>
<evidence type="ECO:0000313" key="2">
    <source>
        <dbReference type="Proteomes" id="UP001500457"/>
    </source>
</evidence>
<organism evidence="1 2">
    <name type="scientific">Actinomycetospora straminea</name>
    <dbReference type="NCBI Taxonomy" id="663607"/>
    <lineage>
        <taxon>Bacteria</taxon>
        <taxon>Bacillati</taxon>
        <taxon>Actinomycetota</taxon>
        <taxon>Actinomycetes</taxon>
        <taxon>Pseudonocardiales</taxon>
        <taxon>Pseudonocardiaceae</taxon>
        <taxon>Actinomycetospora</taxon>
    </lineage>
</organism>
<name>A0ABP9EBN5_9PSEU</name>
<gene>
    <name evidence="1" type="ORF">GCM10023203_24490</name>
</gene>
<reference evidence="2" key="1">
    <citation type="journal article" date="2019" name="Int. J. Syst. Evol. Microbiol.">
        <title>The Global Catalogue of Microorganisms (GCM) 10K type strain sequencing project: providing services to taxonomists for standard genome sequencing and annotation.</title>
        <authorList>
            <consortium name="The Broad Institute Genomics Platform"/>
            <consortium name="The Broad Institute Genome Sequencing Center for Infectious Disease"/>
            <person name="Wu L."/>
            <person name="Ma J."/>
        </authorList>
    </citation>
    <scope>NUCLEOTIDE SEQUENCE [LARGE SCALE GENOMIC DNA]</scope>
    <source>
        <strain evidence="2">JCM 17983</strain>
    </source>
</reference>
<sequence length="65" mass="6624">MSRAKRKRGAAGAVGGVRVTIAPDRTGTDHRAVPSNGAAFGKVIEVSAALPFPGPVRRRGSGVDL</sequence>
<evidence type="ECO:0000313" key="1">
    <source>
        <dbReference type="EMBL" id="GAA4873696.1"/>
    </source>
</evidence>
<proteinExistence type="predicted"/>